<dbReference type="GO" id="GO:0005886">
    <property type="term" value="C:plasma membrane"/>
    <property type="evidence" value="ECO:0007669"/>
    <property type="project" value="UniProtKB-SubCell"/>
</dbReference>
<evidence type="ECO:0000256" key="4">
    <source>
        <dbReference type="ARBA" id="ARBA00022692"/>
    </source>
</evidence>
<evidence type="ECO:0000256" key="7">
    <source>
        <dbReference type="SAM" id="Phobius"/>
    </source>
</evidence>
<dbReference type="Proteomes" id="UP000461443">
    <property type="component" value="Unassembled WGS sequence"/>
</dbReference>
<name>A0A845SAN9_9GAMM</name>
<evidence type="ECO:0000256" key="6">
    <source>
        <dbReference type="ARBA" id="ARBA00023136"/>
    </source>
</evidence>
<dbReference type="EMBL" id="WUBS01000002">
    <property type="protein sequence ID" value="NDL61863.1"/>
    <property type="molecule type" value="Genomic_DNA"/>
</dbReference>
<comment type="subcellular location">
    <subcellularLocation>
        <location evidence="1">Cell membrane</location>
        <topology evidence="1">Multi-pass membrane protein</topology>
    </subcellularLocation>
</comment>
<feature type="transmembrane region" description="Helical" evidence="7">
    <location>
        <begin position="118"/>
        <end position="137"/>
    </location>
</feature>
<dbReference type="AlphaFoldDB" id="A0A845SAN9"/>
<keyword evidence="5 7" id="KW-1133">Transmembrane helix</keyword>
<reference evidence="8 9" key="2">
    <citation type="submission" date="2020-02" db="EMBL/GenBank/DDBJ databases">
        <title>The new genus of Enterobacteriales.</title>
        <authorList>
            <person name="Kim I.S."/>
        </authorList>
    </citation>
    <scope>NUCLEOTIDE SEQUENCE [LARGE SCALE GENOMIC DNA]</scope>
    <source>
        <strain evidence="8 9">SAP-6</strain>
    </source>
</reference>
<sequence>MFTAINNGFARFVDGPNAGKLLLRLTFGILMLFHGYAKTQHGVGWIADLLQSHGLPGFIAYGAFIGEIIAPIMIIVGFMTRLAGFIFAFNLLVATLLVGMGHFYKLTEVGAWALETEALYFFGGLIIMLVGPGKYAVMKN</sequence>
<feature type="transmembrane region" description="Helical" evidence="7">
    <location>
        <begin position="57"/>
        <end position="78"/>
    </location>
</feature>
<evidence type="ECO:0000313" key="9">
    <source>
        <dbReference type="Proteomes" id="UP000461443"/>
    </source>
</evidence>
<feature type="transmembrane region" description="Helical" evidence="7">
    <location>
        <begin position="21"/>
        <end position="37"/>
    </location>
</feature>
<organism evidence="8 9">
    <name type="scientific">Acerihabitans arboris</name>
    <dbReference type="NCBI Taxonomy" id="2691583"/>
    <lineage>
        <taxon>Bacteria</taxon>
        <taxon>Pseudomonadati</taxon>
        <taxon>Pseudomonadota</taxon>
        <taxon>Gammaproteobacteria</taxon>
        <taxon>Enterobacterales</taxon>
        <taxon>Pectobacteriaceae</taxon>
        <taxon>Acerihabitans</taxon>
    </lineage>
</organism>
<evidence type="ECO:0000256" key="3">
    <source>
        <dbReference type="ARBA" id="ARBA00022475"/>
    </source>
</evidence>
<dbReference type="RefSeq" id="WP_162364537.1">
    <property type="nucleotide sequence ID" value="NZ_WUBS01000002.1"/>
</dbReference>
<evidence type="ECO:0000256" key="5">
    <source>
        <dbReference type="ARBA" id="ARBA00022989"/>
    </source>
</evidence>
<feature type="transmembrane region" description="Helical" evidence="7">
    <location>
        <begin position="85"/>
        <end position="106"/>
    </location>
</feature>
<reference evidence="8 9" key="1">
    <citation type="submission" date="2019-12" db="EMBL/GenBank/DDBJ databases">
        <authorList>
            <person name="Lee S.D."/>
        </authorList>
    </citation>
    <scope>NUCLEOTIDE SEQUENCE [LARGE SCALE GENOMIC DNA]</scope>
    <source>
        <strain evidence="8 9">SAP-6</strain>
    </source>
</reference>
<dbReference type="InterPro" id="IPR032808">
    <property type="entry name" value="DoxX"/>
</dbReference>
<dbReference type="InterPro" id="IPR051907">
    <property type="entry name" value="DoxX-like_oxidoreductase"/>
</dbReference>
<accession>A0A845SAN9</accession>
<dbReference type="PANTHER" id="PTHR33452:SF1">
    <property type="entry name" value="INNER MEMBRANE PROTEIN YPHA-RELATED"/>
    <property type="match status" value="1"/>
</dbReference>
<keyword evidence="6 7" id="KW-0472">Membrane</keyword>
<comment type="caution">
    <text evidence="8">The sequence shown here is derived from an EMBL/GenBank/DDBJ whole genome shotgun (WGS) entry which is preliminary data.</text>
</comment>
<evidence type="ECO:0000313" key="8">
    <source>
        <dbReference type="EMBL" id="NDL61863.1"/>
    </source>
</evidence>
<proteinExistence type="inferred from homology"/>
<evidence type="ECO:0000256" key="1">
    <source>
        <dbReference type="ARBA" id="ARBA00004651"/>
    </source>
</evidence>
<keyword evidence="3" id="KW-1003">Cell membrane</keyword>
<dbReference type="Pfam" id="PF07681">
    <property type="entry name" value="DoxX"/>
    <property type="match status" value="1"/>
</dbReference>
<comment type="similarity">
    <text evidence="2">Belongs to the DoxX family.</text>
</comment>
<dbReference type="PANTHER" id="PTHR33452">
    <property type="entry name" value="OXIDOREDUCTASE CATD-RELATED"/>
    <property type="match status" value="1"/>
</dbReference>
<evidence type="ECO:0000256" key="2">
    <source>
        <dbReference type="ARBA" id="ARBA00006679"/>
    </source>
</evidence>
<keyword evidence="9" id="KW-1185">Reference proteome</keyword>
<protein>
    <submittedName>
        <fullName evidence="8">DoxX family membrane protein</fullName>
    </submittedName>
</protein>
<keyword evidence="4 7" id="KW-0812">Transmembrane</keyword>
<gene>
    <name evidence="8" type="ORF">GRH90_03685</name>
</gene>